<keyword evidence="2" id="KW-1185">Reference proteome</keyword>
<evidence type="ECO:0000313" key="1">
    <source>
        <dbReference type="EMBL" id="PCH36362.1"/>
    </source>
</evidence>
<evidence type="ECO:0000313" key="2">
    <source>
        <dbReference type="Proteomes" id="UP000218811"/>
    </source>
</evidence>
<gene>
    <name evidence="1" type="ORF">WOLCODRAFT_166871</name>
</gene>
<reference evidence="1 2" key="1">
    <citation type="journal article" date="2012" name="Science">
        <title>The Paleozoic origin of enzymatic lignin decomposition reconstructed from 31 fungal genomes.</title>
        <authorList>
            <person name="Floudas D."/>
            <person name="Binder M."/>
            <person name="Riley R."/>
            <person name="Barry K."/>
            <person name="Blanchette R.A."/>
            <person name="Henrissat B."/>
            <person name="Martinez A.T."/>
            <person name="Otillar R."/>
            <person name="Spatafora J.W."/>
            <person name="Yadav J.S."/>
            <person name="Aerts A."/>
            <person name="Benoit I."/>
            <person name="Boyd A."/>
            <person name="Carlson A."/>
            <person name="Copeland A."/>
            <person name="Coutinho P.M."/>
            <person name="de Vries R.P."/>
            <person name="Ferreira P."/>
            <person name="Findley K."/>
            <person name="Foster B."/>
            <person name="Gaskell J."/>
            <person name="Glotzer D."/>
            <person name="Gorecki P."/>
            <person name="Heitman J."/>
            <person name="Hesse C."/>
            <person name="Hori C."/>
            <person name="Igarashi K."/>
            <person name="Jurgens J.A."/>
            <person name="Kallen N."/>
            <person name="Kersten P."/>
            <person name="Kohler A."/>
            <person name="Kuees U."/>
            <person name="Kumar T.K.A."/>
            <person name="Kuo A."/>
            <person name="LaButti K."/>
            <person name="Larrondo L.F."/>
            <person name="Lindquist E."/>
            <person name="Ling A."/>
            <person name="Lombard V."/>
            <person name="Lucas S."/>
            <person name="Lundell T."/>
            <person name="Martin R."/>
            <person name="McLaughlin D.J."/>
            <person name="Morgenstern I."/>
            <person name="Morin E."/>
            <person name="Murat C."/>
            <person name="Nagy L.G."/>
            <person name="Nolan M."/>
            <person name="Ohm R.A."/>
            <person name="Patyshakuliyeva A."/>
            <person name="Rokas A."/>
            <person name="Ruiz-Duenas F.J."/>
            <person name="Sabat G."/>
            <person name="Salamov A."/>
            <person name="Samejima M."/>
            <person name="Schmutz J."/>
            <person name="Slot J.C."/>
            <person name="St John F."/>
            <person name="Stenlid J."/>
            <person name="Sun H."/>
            <person name="Sun S."/>
            <person name="Syed K."/>
            <person name="Tsang A."/>
            <person name="Wiebenga A."/>
            <person name="Young D."/>
            <person name="Pisabarro A."/>
            <person name="Eastwood D.C."/>
            <person name="Martin F."/>
            <person name="Cullen D."/>
            <person name="Grigoriev I.V."/>
            <person name="Hibbett D.S."/>
        </authorList>
    </citation>
    <scope>NUCLEOTIDE SEQUENCE [LARGE SCALE GENOMIC DNA]</scope>
    <source>
        <strain evidence="1 2">MD-104</strain>
    </source>
</reference>
<dbReference type="OrthoDB" id="3156934at2759"/>
<organism evidence="1 2">
    <name type="scientific">Wolfiporia cocos (strain MD-104)</name>
    <name type="common">Brown rot fungus</name>
    <dbReference type="NCBI Taxonomy" id="742152"/>
    <lineage>
        <taxon>Eukaryota</taxon>
        <taxon>Fungi</taxon>
        <taxon>Dikarya</taxon>
        <taxon>Basidiomycota</taxon>
        <taxon>Agaricomycotina</taxon>
        <taxon>Agaricomycetes</taxon>
        <taxon>Polyporales</taxon>
        <taxon>Phaeolaceae</taxon>
        <taxon>Wolfiporia</taxon>
    </lineage>
</organism>
<dbReference type="Proteomes" id="UP000218811">
    <property type="component" value="Unassembled WGS sequence"/>
</dbReference>
<evidence type="ECO:0008006" key="3">
    <source>
        <dbReference type="Google" id="ProtNLM"/>
    </source>
</evidence>
<proteinExistence type="predicted"/>
<sequence>MSAKEHRRAQIEAEITRLNQCVVKLKSELNKLSPISVLPQEILAEIFITLSEAVGYNVDQYPYPGCSHDVRFLITHNNSFQDFFSALENMPLLEILELEHAAPSLPSPVTEIPAPKRIITLTRLHSIRLCETMSADCIYVLSHLSLPALSTFSLATYSTKYTKELAKCLADKVPFWERICMLDCSRKPSGLFKIQGSDSQVGFPDVKEDYSDPHCTFDLTLADSTSSLTTLATMFKYIPWRMVRTLVVSNLSYGSANECIAAFRLFNQVTTLKAGRPTAASRKTSMKLFPLLRSISLIDQRFAEPETYDLGLVGELIEPLLNCIARRRDQGVKTLKLQIANCFIDDRDIERLREIVPAVD</sequence>
<dbReference type="AlphaFoldDB" id="A0A2H3J2A2"/>
<name>A0A2H3J2A2_WOLCO</name>
<accession>A0A2H3J2A2</accession>
<protein>
    <recommendedName>
        <fullName evidence="3">F-box domain-containing protein</fullName>
    </recommendedName>
</protein>
<dbReference type="EMBL" id="KB467876">
    <property type="protein sequence ID" value="PCH36362.1"/>
    <property type="molecule type" value="Genomic_DNA"/>
</dbReference>